<evidence type="ECO:0000259" key="10">
    <source>
        <dbReference type="Pfam" id="PF00060"/>
    </source>
</evidence>
<proteinExistence type="inferred from homology"/>
<feature type="domain" description="Ionotropic glutamate receptor C-terminal" evidence="10">
    <location>
        <begin position="314"/>
        <end position="473"/>
    </location>
</feature>
<keyword evidence="12" id="KW-1185">Reference proteome</keyword>
<comment type="similarity">
    <text evidence="2">Belongs to the glutamate-gated ion channel (TC 1.A.10.1) family.</text>
</comment>
<evidence type="ECO:0000256" key="2">
    <source>
        <dbReference type="ARBA" id="ARBA00008685"/>
    </source>
</evidence>
<protein>
    <recommendedName>
        <fullName evidence="10">Ionotropic glutamate receptor C-terminal domain-containing protein</fullName>
    </recommendedName>
</protein>
<accession>A0A9J6C260</accession>
<feature type="transmembrane region" description="Helical" evidence="9">
    <location>
        <begin position="315"/>
        <end position="336"/>
    </location>
</feature>
<evidence type="ECO:0000313" key="12">
    <source>
        <dbReference type="Proteomes" id="UP001107558"/>
    </source>
</evidence>
<dbReference type="Pfam" id="PF00060">
    <property type="entry name" value="Lig_chan"/>
    <property type="match status" value="1"/>
</dbReference>
<name>A0A9J6C260_POLVA</name>
<evidence type="ECO:0000256" key="4">
    <source>
        <dbReference type="ARBA" id="ARBA00022692"/>
    </source>
</evidence>
<evidence type="ECO:0000256" key="1">
    <source>
        <dbReference type="ARBA" id="ARBA00004651"/>
    </source>
</evidence>
<feature type="transmembrane region" description="Helical" evidence="9">
    <location>
        <begin position="342"/>
        <end position="364"/>
    </location>
</feature>
<reference evidence="11" key="1">
    <citation type="submission" date="2021-03" db="EMBL/GenBank/DDBJ databases">
        <title>Chromosome level genome of the anhydrobiotic midge Polypedilum vanderplanki.</title>
        <authorList>
            <person name="Yoshida Y."/>
            <person name="Kikawada T."/>
            <person name="Gusev O."/>
        </authorList>
    </citation>
    <scope>NUCLEOTIDE SEQUENCE</scope>
    <source>
        <strain evidence="11">NIAS01</strain>
        <tissue evidence="11">Whole body or cell culture</tissue>
    </source>
</reference>
<dbReference type="EMBL" id="JADBJN010000002">
    <property type="protein sequence ID" value="KAG5676268.1"/>
    <property type="molecule type" value="Genomic_DNA"/>
</dbReference>
<keyword evidence="8" id="KW-0325">Glycoprotein</keyword>
<evidence type="ECO:0000256" key="3">
    <source>
        <dbReference type="ARBA" id="ARBA00022475"/>
    </source>
</evidence>
<dbReference type="PANTHER" id="PTHR42643">
    <property type="entry name" value="IONOTROPIC RECEPTOR 20A-RELATED"/>
    <property type="match status" value="1"/>
</dbReference>
<keyword evidence="7" id="KW-0675">Receptor</keyword>
<gene>
    <name evidence="11" type="ORF">PVAND_006116</name>
</gene>
<evidence type="ECO:0000256" key="8">
    <source>
        <dbReference type="ARBA" id="ARBA00023180"/>
    </source>
</evidence>
<dbReference type="Gene3D" id="1.10.287.70">
    <property type="match status" value="1"/>
</dbReference>
<evidence type="ECO:0000256" key="6">
    <source>
        <dbReference type="ARBA" id="ARBA00023136"/>
    </source>
</evidence>
<evidence type="ECO:0000256" key="9">
    <source>
        <dbReference type="SAM" id="Phobius"/>
    </source>
</evidence>
<evidence type="ECO:0000313" key="11">
    <source>
        <dbReference type="EMBL" id="KAG5676268.1"/>
    </source>
</evidence>
<dbReference type="OrthoDB" id="7739311at2759"/>
<keyword evidence="6 9" id="KW-0472">Membrane</keyword>
<comment type="subcellular location">
    <subcellularLocation>
        <location evidence="1">Cell membrane</location>
        <topology evidence="1">Multi-pass membrane protein</topology>
    </subcellularLocation>
</comment>
<dbReference type="GO" id="GO:0015276">
    <property type="term" value="F:ligand-gated monoatomic ion channel activity"/>
    <property type="evidence" value="ECO:0007669"/>
    <property type="project" value="InterPro"/>
</dbReference>
<organism evidence="11 12">
    <name type="scientific">Polypedilum vanderplanki</name>
    <name type="common">Sleeping chironomid midge</name>
    <dbReference type="NCBI Taxonomy" id="319348"/>
    <lineage>
        <taxon>Eukaryota</taxon>
        <taxon>Metazoa</taxon>
        <taxon>Ecdysozoa</taxon>
        <taxon>Arthropoda</taxon>
        <taxon>Hexapoda</taxon>
        <taxon>Insecta</taxon>
        <taxon>Pterygota</taxon>
        <taxon>Neoptera</taxon>
        <taxon>Endopterygota</taxon>
        <taxon>Diptera</taxon>
        <taxon>Nematocera</taxon>
        <taxon>Chironomoidea</taxon>
        <taxon>Chironomidae</taxon>
        <taxon>Chironominae</taxon>
        <taxon>Polypedilum</taxon>
        <taxon>Polypedilum</taxon>
    </lineage>
</organism>
<dbReference type="PANTHER" id="PTHR42643:SF30">
    <property type="entry name" value="IONOTROPIC RECEPTOR 40A-RELATED"/>
    <property type="match status" value="1"/>
</dbReference>
<sequence length="627" mass="73845">MFIKFSLISTLIYEKILNNGVAKAMFDVITKAQIFEGWKLDFLILGKSSYEIEEIVCELHKILSPTVPIIIYRGKHINITDTNSAVILTKSSKYLNKFESSFRFSTRQRKNLNIFVYCEKIENKIESFNVMRYSTVRASMFEYFFIKSKIANIIELQTISWFSDKICNHGHFVNINSYNIYTQKWIKKLEIKPKFSNFYSCKLYAGFNESTYYFHYIRKFGNKIERFGIIPMMIEILAKLVNFTYSYKEYSFAMFENINRKEDNLNIFIHQKQTIALPSLENIPVIETSSIVFVIPPGELYTIYEKLFLPFDRTIWILLGLTFHIAFLIIFILNFVKKEWKLHFYGLNVNAPALNVLSIFFGISVTKFPIRNTPRFILALFVLFCLVFQTCYQSKLFEFMTSEMRKPEIQTINELDEKEFTIHASIIFKETLKNFSSWPSSRVEYAPSSIPKIVYKFSEISTTNERIAIISTKDIVLINEFKNNVKYKILNEPLITTGVTLYSHYYNNFLSELFYETLRLLLPSGIPYNFIQSHREIFYKISKEIDDIEPQVLSLYDLDFGFFIWLPFVGVSIIVFLLELIFRPKKLKIVKIKFAKIHPMPQGNIDESEVSLTCEDMKISEEKKTFN</sequence>
<evidence type="ECO:0000256" key="7">
    <source>
        <dbReference type="ARBA" id="ARBA00023170"/>
    </source>
</evidence>
<dbReference type="GO" id="GO:0005886">
    <property type="term" value="C:plasma membrane"/>
    <property type="evidence" value="ECO:0007669"/>
    <property type="project" value="UniProtKB-SubCell"/>
</dbReference>
<keyword evidence="4 9" id="KW-0812">Transmembrane</keyword>
<dbReference type="AlphaFoldDB" id="A0A9J6C260"/>
<dbReference type="Proteomes" id="UP001107558">
    <property type="component" value="Chromosome 2"/>
</dbReference>
<keyword evidence="5 9" id="KW-1133">Transmembrane helix</keyword>
<dbReference type="InterPro" id="IPR052192">
    <property type="entry name" value="Insect_Ionotropic_Sensory_Rcpt"/>
</dbReference>
<feature type="transmembrane region" description="Helical" evidence="9">
    <location>
        <begin position="562"/>
        <end position="582"/>
    </location>
</feature>
<dbReference type="GO" id="GO:0050906">
    <property type="term" value="P:detection of stimulus involved in sensory perception"/>
    <property type="evidence" value="ECO:0007669"/>
    <property type="project" value="UniProtKB-ARBA"/>
</dbReference>
<dbReference type="InterPro" id="IPR001320">
    <property type="entry name" value="Iontro_rcpt_C"/>
</dbReference>
<comment type="caution">
    <text evidence="11">The sequence shown here is derived from an EMBL/GenBank/DDBJ whole genome shotgun (WGS) entry which is preliminary data.</text>
</comment>
<keyword evidence="3" id="KW-1003">Cell membrane</keyword>
<feature type="transmembrane region" description="Helical" evidence="9">
    <location>
        <begin position="376"/>
        <end position="395"/>
    </location>
</feature>
<evidence type="ECO:0000256" key="5">
    <source>
        <dbReference type="ARBA" id="ARBA00022989"/>
    </source>
</evidence>